<proteinExistence type="predicted"/>
<feature type="transmembrane region" description="Helical" evidence="1">
    <location>
        <begin position="150"/>
        <end position="170"/>
    </location>
</feature>
<dbReference type="InterPro" id="IPR021359">
    <property type="entry name" value="DUF2812"/>
</dbReference>
<feature type="transmembrane region" description="Helical" evidence="1">
    <location>
        <begin position="119"/>
        <end position="138"/>
    </location>
</feature>
<name>A0A099IBM4_CLOIN</name>
<keyword evidence="1" id="KW-0472">Membrane</keyword>
<dbReference type="Pfam" id="PF11193">
    <property type="entry name" value="DUF2812"/>
    <property type="match status" value="1"/>
</dbReference>
<gene>
    <name evidence="2" type="ORF">CIAN88_04145</name>
</gene>
<evidence type="ECO:0000256" key="1">
    <source>
        <dbReference type="SAM" id="Phobius"/>
    </source>
</evidence>
<keyword evidence="1" id="KW-1133">Transmembrane helix</keyword>
<dbReference type="AlphaFoldDB" id="A0A099IBM4"/>
<reference evidence="2 3" key="1">
    <citation type="submission" date="2014-08" db="EMBL/GenBank/DDBJ databases">
        <title>Clostridium innocuum, an unnegligible vancomycin-resistant pathogen causing extra-intestinal infections.</title>
        <authorList>
            <person name="Feng Y."/>
            <person name="Chiu C.-H."/>
        </authorList>
    </citation>
    <scope>NUCLEOTIDE SEQUENCE [LARGE SCALE GENOMIC DNA]</scope>
    <source>
        <strain evidence="2 3">AN88</strain>
    </source>
</reference>
<dbReference type="EMBL" id="JQIF01000017">
    <property type="protein sequence ID" value="KGJ54338.1"/>
    <property type="molecule type" value="Genomic_DNA"/>
</dbReference>
<dbReference type="Proteomes" id="UP000030008">
    <property type="component" value="Unassembled WGS sequence"/>
</dbReference>
<protein>
    <recommendedName>
        <fullName evidence="4">DUF2812 domain-containing protein</fullName>
    </recommendedName>
</protein>
<evidence type="ECO:0000313" key="3">
    <source>
        <dbReference type="Proteomes" id="UP000030008"/>
    </source>
</evidence>
<accession>A0A099IBM4</accession>
<sequence length="186" mass="22849">METKRIFRFFSLAEYGEEQKFLEEMHQKGWKLKSYTVFRGYVFEKCIPENWIYQLDYRDEVEDLNAYIQLFQDCGWEYVMMFNSFYYFRRKENGEENNSEIFSDRETRREYCESIYKRSVFLTLFCAIIFSIIIVPNLWKALQMFERDPWFLVVYSLISGIMLFELLFLIRCTLKLYAAKKEQESI</sequence>
<organism evidence="2 3">
    <name type="scientific">Clostridium innocuum</name>
    <dbReference type="NCBI Taxonomy" id="1522"/>
    <lineage>
        <taxon>Bacteria</taxon>
        <taxon>Bacillati</taxon>
        <taxon>Bacillota</taxon>
        <taxon>Clostridia</taxon>
        <taxon>Eubacteriales</taxon>
        <taxon>Clostridiaceae</taxon>
        <taxon>Clostridium</taxon>
    </lineage>
</organism>
<comment type="caution">
    <text evidence="2">The sequence shown here is derived from an EMBL/GenBank/DDBJ whole genome shotgun (WGS) entry which is preliminary data.</text>
</comment>
<keyword evidence="1" id="KW-0812">Transmembrane</keyword>
<evidence type="ECO:0000313" key="2">
    <source>
        <dbReference type="EMBL" id="KGJ54338.1"/>
    </source>
</evidence>
<evidence type="ECO:0008006" key="4">
    <source>
        <dbReference type="Google" id="ProtNLM"/>
    </source>
</evidence>
<dbReference type="RefSeq" id="WP_044904235.1">
    <property type="nucleotide sequence ID" value="NZ_JQIF01000017.1"/>
</dbReference>